<evidence type="ECO:0000313" key="2">
    <source>
        <dbReference type="Proteomes" id="UP000784294"/>
    </source>
</evidence>
<accession>A0A3S5CUZ7</accession>
<protein>
    <submittedName>
        <fullName evidence="1">Uncharacterized protein</fullName>
    </submittedName>
</protein>
<dbReference type="AlphaFoldDB" id="A0A3S5CUZ7"/>
<proteinExistence type="predicted"/>
<dbReference type="Proteomes" id="UP000784294">
    <property type="component" value="Unassembled WGS sequence"/>
</dbReference>
<gene>
    <name evidence="1" type="ORF">PXEA_LOCUS33641</name>
</gene>
<keyword evidence="2" id="KW-1185">Reference proteome</keyword>
<evidence type="ECO:0000313" key="1">
    <source>
        <dbReference type="EMBL" id="VEL40201.1"/>
    </source>
</evidence>
<reference evidence="1" key="1">
    <citation type="submission" date="2018-11" db="EMBL/GenBank/DDBJ databases">
        <authorList>
            <consortium name="Pathogen Informatics"/>
        </authorList>
    </citation>
    <scope>NUCLEOTIDE SEQUENCE</scope>
</reference>
<comment type="caution">
    <text evidence="1">The sequence shown here is derived from an EMBL/GenBank/DDBJ whole genome shotgun (WGS) entry which is preliminary data.</text>
</comment>
<organism evidence="1 2">
    <name type="scientific">Protopolystoma xenopodis</name>
    <dbReference type="NCBI Taxonomy" id="117903"/>
    <lineage>
        <taxon>Eukaryota</taxon>
        <taxon>Metazoa</taxon>
        <taxon>Spiralia</taxon>
        <taxon>Lophotrochozoa</taxon>
        <taxon>Platyhelminthes</taxon>
        <taxon>Monogenea</taxon>
        <taxon>Polyopisthocotylea</taxon>
        <taxon>Polystomatidea</taxon>
        <taxon>Polystomatidae</taxon>
        <taxon>Protopolystoma</taxon>
    </lineage>
</organism>
<dbReference type="EMBL" id="CAAALY010264033">
    <property type="protein sequence ID" value="VEL40201.1"/>
    <property type="molecule type" value="Genomic_DNA"/>
</dbReference>
<sequence length="148" mass="16917">MTILTDDADYDAGETFKNVPRPRFNVGNDHADNELRTRYVEKLGFEESLNRLMLEYLSARLKRRVEEIRKLVLPEAVEGCNRAVVGFVLIGLRRTGFAGRFAEDILAQIYNHSSEPITLQLSMEPIYKSLPLGSLNEMKVSLTFNHLM</sequence>
<name>A0A3S5CUZ7_9PLAT</name>